<evidence type="ECO:0000313" key="1">
    <source>
        <dbReference type="EMBL" id="KAI8436586.1"/>
    </source>
</evidence>
<proteinExistence type="predicted"/>
<reference evidence="1 2" key="1">
    <citation type="journal article" date="2022" name="Genome Biol. Evol.">
        <title>The Spruce Budworm Genome: Reconstructing the Evolutionary History of Antifreeze Proteins.</title>
        <authorList>
            <person name="Beliveau C."/>
            <person name="Gagne P."/>
            <person name="Picq S."/>
            <person name="Vernygora O."/>
            <person name="Keeling C.I."/>
            <person name="Pinkney K."/>
            <person name="Doucet D."/>
            <person name="Wen F."/>
            <person name="Johnston J.S."/>
            <person name="Maaroufi H."/>
            <person name="Boyle B."/>
            <person name="Laroche J."/>
            <person name="Dewar K."/>
            <person name="Juretic N."/>
            <person name="Blackburn G."/>
            <person name="Nisole A."/>
            <person name="Brunet B."/>
            <person name="Brandao M."/>
            <person name="Lumley L."/>
            <person name="Duan J."/>
            <person name="Quan G."/>
            <person name="Lucarotti C.J."/>
            <person name="Roe A.D."/>
            <person name="Sperling F.A.H."/>
            <person name="Levesque R.C."/>
            <person name="Cusson M."/>
        </authorList>
    </citation>
    <scope>NUCLEOTIDE SEQUENCE [LARGE SCALE GENOMIC DNA]</scope>
    <source>
        <strain evidence="1">Glfc:IPQL:Cfum</strain>
    </source>
</reference>
<evidence type="ECO:0000313" key="2">
    <source>
        <dbReference type="Proteomes" id="UP001064048"/>
    </source>
</evidence>
<gene>
    <name evidence="1" type="ORF">MSG28_010113</name>
</gene>
<keyword evidence="2" id="KW-1185">Reference proteome</keyword>
<protein>
    <submittedName>
        <fullName evidence="1">Uncharacterized protein</fullName>
    </submittedName>
</protein>
<accession>A0ACC0KJ73</accession>
<organism evidence="1 2">
    <name type="scientific">Choristoneura fumiferana</name>
    <name type="common">Spruce budworm moth</name>
    <name type="synonym">Archips fumiferana</name>
    <dbReference type="NCBI Taxonomy" id="7141"/>
    <lineage>
        <taxon>Eukaryota</taxon>
        <taxon>Metazoa</taxon>
        <taxon>Ecdysozoa</taxon>
        <taxon>Arthropoda</taxon>
        <taxon>Hexapoda</taxon>
        <taxon>Insecta</taxon>
        <taxon>Pterygota</taxon>
        <taxon>Neoptera</taxon>
        <taxon>Endopterygota</taxon>
        <taxon>Lepidoptera</taxon>
        <taxon>Glossata</taxon>
        <taxon>Ditrysia</taxon>
        <taxon>Tortricoidea</taxon>
        <taxon>Tortricidae</taxon>
        <taxon>Tortricinae</taxon>
        <taxon>Choristoneura</taxon>
    </lineage>
</organism>
<dbReference type="EMBL" id="CM046117">
    <property type="protein sequence ID" value="KAI8436586.1"/>
    <property type="molecule type" value="Genomic_DNA"/>
</dbReference>
<name>A0ACC0KJ73_CHOFU</name>
<sequence length="141" mass="16390">MLPKTSWSDPGHPSLFQYQPVENTTEYLDDDDEDSKEEEEDTRGITWNNIIFLPFNPVFKLIVLCCAIVKVVIGPIQAVFPTIYCDDDRVQSSGMVILKFSYLYICDIIYGIDTFFHILHNGEARRRRARKIRREEISIPS</sequence>
<dbReference type="Proteomes" id="UP001064048">
    <property type="component" value="Chromosome 17"/>
</dbReference>
<comment type="caution">
    <text evidence="1">The sequence shown here is derived from an EMBL/GenBank/DDBJ whole genome shotgun (WGS) entry which is preliminary data.</text>
</comment>